<sequence>MATTVSEFVIGRLREWGVRRVFGFPGDGIGEFDGMLGKAERAGEGLEYIRPTHEEICALMAVAHAKFTGEVGVCIATSSPGAFHMMNGLYDAKMDNQPVVAIVGQQGLNSFGTFNQQESNLEQTFSDVAEYVQTIVSPEQAQAVVDTAFRTAITRKQPTVIILPHDVQGMKMAEPGAEMWVSRSSAVAPSTAIAPPAEQLQAAADLINAGERVTFLVGHGAADASEEVLQAARLSGAGVITTLRGKQVVPGDVPFHTQQVGLLGSRPSYDQMQECDTLVLLGTNYPYGQFLPKTGQAKAIQVDLRPEQLGLRYPTDVSIWGDVKTTLAGLLPLLRQKADLSWQETVAGKMRDWDDEIAAQADQHYDDGVNPRRVYHELNKRLPAGAIVTCDAGTTADWYGQHIRLRDGMRGDLSGRLATMLAAMPYATAAKFAYPDRTVVCTIGDGAFQMLGMNELITVKKYLSRWSNPTFIVLVLHNDDLTQVSWEMRTEDANPVWPTSQDVESVDYAGWARLLGFRGVTVTSDDEIEAAWDAAFAHQGVTVIDAHTSKNVPPLPPHITYEFAKNTGLALLKGDPEGLGAIKDSATSLLTEGVERVKDALHIDRDGRDDRDKR</sequence>
<organism evidence="7">
    <name type="scientific">Leifsonia sp. NPDC080035</name>
    <dbReference type="NCBI Taxonomy" id="3143936"/>
    <lineage>
        <taxon>Bacteria</taxon>
        <taxon>Bacillati</taxon>
        <taxon>Actinomycetota</taxon>
        <taxon>Actinomycetes</taxon>
        <taxon>Micrococcales</taxon>
        <taxon>Microbacteriaceae</taxon>
        <taxon>Leifsonia</taxon>
    </lineage>
</organism>
<proteinExistence type="inferred from homology"/>
<dbReference type="Gene3D" id="3.40.50.970">
    <property type="match status" value="2"/>
</dbReference>
<evidence type="ECO:0000313" key="7">
    <source>
        <dbReference type="EMBL" id="XBM48470.1"/>
    </source>
</evidence>
<dbReference type="NCBIfam" id="NF006129">
    <property type="entry name" value="PRK08273.1"/>
    <property type="match status" value="1"/>
</dbReference>
<dbReference type="InterPro" id="IPR047211">
    <property type="entry name" value="POXB-like"/>
</dbReference>
<dbReference type="EMBL" id="CP157390">
    <property type="protein sequence ID" value="XBM48470.1"/>
    <property type="molecule type" value="Genomic_DNA"/>
</dbReference>
<dbReference type="Pfam" id="PF02776">
    <property type="entry name" value="TPP_enzyme_N"/>
    <property type="match status" value="1"/>
</dbReference>
<evidence type="ECO:0000256" key="2">
    <source>
        <dbReference type="ARBA" id="ARBA00023052"/>
    </source>
</evidence>
<feature type="domain" description="Thiamine pyrophosphate enzyme TPP-binding" evidence="5">
    <location>
        <begin position="391"/>
        <end position="545"/>
    </location>
</feature>
<protein>
    <submittedName>
        <fullName evidence="7">Thiamine pyrophosphate-requiring protein</fullName>
    </submittedName>
</protein>
<dbReference type="SUPFAM" id="SSF52518">
    <property type="entry name" value="Thiamin diphosphate-binding fold (THDP-binding)"/>
    <property type="match status" value="2"/>
</dbReference>
<evidence type="ECO:0000256" key="3">
    <source>
        <dbReference type="RuleBase" id="RU362132"/>
    </source>
</evidence>
<dbReference type="InterPro" id="IPR011766">
    <property type="entry name" value="TPP_enzyme_TPP-bd"/>
</dbReference>
<evidence type="ECO:0000259" key="6">
    <source>
        <dbReference type="Pfam" id="PF02776"/>
    </source>
</evidence>
<dbReference type="PANTHER" id="PTHR42981:SF2">
    <property type="entry name" value="PYRUVATE DEHYDROGENASE [UBIQUINONE]"/>
    <property type="match status" value="1"/>
</dbReference>
<accession>A0AAU7GDY5</accession>
<evidence type="ECO:0000259" key="4">
    <source>
        <dbReference type="Pfam" id="PF00205"/>
    </source>
</evidence>
<dbReference type="GO" id="GO:0030976">
    <property type="term" value="F:thiamine pyrophosphate binding"/>
    <property type="evidence" value="ECO:0007669"/>
    <property type="project" value="InterPro"/>
</dbReference>
<dbReference type="CDD" id="cd07039">
    <property type="entry name" value="TPP_PYR_POX"/>
    <property type="match status" value="1"/>
</dbReference>
<feature type="domain" description="Thiamine pyrophosphate enzyme N-terminal TPP-binding" evidence="6">
    <location>
        <begin position="4"/>
        <end position="115"/>
    </location>
</feature>
<dbReference type="InterPro" id="IPR012000">
    <property type="entry name" value="Thiamin_PyroP_enz_cen_dom"/>
</dbReference>
<dbReference type="InterPro" id="IPR029061">
    <property type="entry name" value="THDP-binding"/>
</dbReference>
<name>A0AAU7GDY5_9MICO</name>
<dbReference type="Pfam" id="PF02775">
    <property type="entry name" value="TPP_enzyme_C"/>
    <property type="match status" value="1"/>
</dbReference>
<gene>
    <name evidence="7" type="ORF">AAME72_01110</name>
</gene>
<dbReference type="Pfam" id="PF00205">
    <property type="entry name" value="TPP_enzyme_M"/>
    <property type="match status" value="1"/>
</dbReference>
<reference evidence="7" key="1">
    <citation type="submission" date="2024-05" db="EMBL/GenBank/DDBJ databases">
        <title>The Natural Products Discovery Center: Release of the First 8490 Sequenced Strains for Exploring Actinobacteria Biosynthetic Diversity.</title>
        <authorList>
            <person name="Kalkreuter E."/>
            <person name="Kautsar S.A."/>
            <person name="Yang D."/>
            <person name="Bader C.D."/>
            <person name="Teijaro C.N."/>
            <person name="Fluegel L."/>
            <person name="Davis C.M."/>
            <person name="Simpson J.R."/>
            <person name="Lauterbach L."/>
            <person name="Steele A.D."/>
            <person name="Gui C."/>
            <person name="Meng S."/>
            <person name="Li G."/>
            <person name="Viehrig K."/>
            <person name="Ye F."/>
            <person name="Su P."/>
            <person name="Kiefer A.F."/>
            <person name="Nichols A."/>
            <person name="Cepeda A.J."/>
            <person name="Yan W."/>
            <person name="Fan B."/>
            <person name="Jiang Y."/>
            <person name="Adhikari A."/>
            <person name="Zheng C.-J."/>
            <person name="Schuster L."/>
            <person name="Cowan T.M."/>
            <person name="Smanski M.J."/>
            <person name="Chevrette M.G."/>
            <person name="de Carvalho L.P.S."/>
            <person name="Shen B."/>
        </authorList>
    </citation>
    <scope>NUCLEOTIDE SEQUENCE</scope>
    <source>
        <strain evidence="7">NPDC080035</strain>
    </source>
</reference>
<keyword evidence="2 3" id="KW-0786">Thiamine pyrophosphate</keyword>
<dbReference type="InterPro" id="IPR047210">
    <property type="entry name" value="TPP_PYR_POXB-like"/>
</dbReference>
<dbReference type="AlphaFoldDB" id="A0AAU7GDY5"/>
<dbReference type="PANTHER" id="PTHR42981">
    <property type="entry name" value="PYRUVATE DEHYDROGENASE [UBIQUINONE]"/>
    <property type="match status" value="1"/>
</dbReference>
<dbReference type="RefSeq" id="WP_348788420.1">
    <property type="nucleotide sequence ID" value="NZ_CP157390.1"/>
</dbReference>
<dbReference type="SUPFAM" id="SSF52467">
    <property type="entry name" value="DHS-like NAD/FAD-binding domain"/>
    <property type="match status" value="1"/>
</dbReference>
<dbReference type="GO" id="GO:0003824">
    <property type="term" value="F:catalytic activity"/>
    <property type="evidence" value="ECO:0007669"/>
    <property type="project" value="InterPro"/>
</dbReference>
<dbReference type="Gene3D" id="3.40.50.1220">
    <property type="entry name" value="TPP-binding domain"/>
    <property type="match status" value="1"/>
</dbReference>
<comment type="similarity">
    <text evidence="1 3">Belongs to the TPP enzyme family.</text>
</comment>
<dbReference type="InterPro" id="IPR029035">
    <property type="entry name" value="DHS-like_NAD/FAD-binding_dom"/>
</dbReference>
<evidence type="ECO:0000256" key="1">
    <source>
        <dbReference type="ARBA" id="ARBA00007812"/>
    </source>
</evidence>
<dbReference type="GO" id="GO:0000287">
    <property type="term" value="F:magnesium ion binding"/>
    <property type="evidence" value="ECO:0007669"/>
    <property type="project" value="InterPro"/>
</dbReference>
<evidence type="ECO:0000259" key="5">
    <source>
        <dbReference type="Pfam" id="PF02775"/>
    </source>
</evidence>
<feature type="domain" description="Thiamine pyrophosphate enzyme central" evidence="4">
    <location>
        <begin position="200"/>
        <end position="330"/>
    </location>
</feature>
<dbReference type="InterPro" id="IPR012001">
    <property type="entry name" value="Thiamin_PyroP_enz_TPP-bd_dom"/>
</dbReference>